<evidence type="ECO:0000313" key="2">
    <source>
        <dbReference type="Proteomes" id="UP001321804"/>
    </source>
</evidence>
<accession>A0AAU9DJ89</accession>
<dbReference type="RefSeq" id="WP_317695443.1">
    <property type="nucleotide sequence ID" value="NZ_AP026801.1"/>
</dbReference>
<dbReference type="Pfam" id="PF06896">
    <property type="entry name" value="Phage_TAC_3"/>
    <property type="match status" value="1"/>
</dbReference>
<protein>
    <recommendedName>
        <fullName evidence="3">Phage tail assembly chaperone protein, TAC</fullName>
    </recommendedName>
</protein>
<dbReference type="EMBL" id="AP026801">
    <property type="protein sequence ID" value="BDR56877.1"/>
    <property type="molecule type" value="Genomic_DNA"/>
</dbReference>
<evidence type="ECO:0008006" key="3">
    <source>
        <dbReference type="Google" id="ProtNLM"/>
    </source>
</evidence>
<gene>
    <name evidence="1" type="ORF">KIMC2_14390</name>
</gene>
<keyword evidence="2" id="KW-1185">Reference proteome</keyword>
<dbReference type="Proteomes" id="UP001321804">
    <property type="component" value="Chromosome"/>
</dbReference>
<evidence type="ECO:0000313" key="1">
    <source>
        <dbReference type="EMBL" id="BDR56877.1"/>
    </source>
</evidence>
<reference evidence="1 2" key="1">
    <citation type="journal article" date="2023" name="Microbiol. Spectr.">
        <title>Symbiosis of Carpenter Bees with Uncharacterized Lactic Acid Bacteria Showing NAD Auxotrophy.</title>
        <authorList>
            <person name="Kawasaki S."/>
            <person name="Ozawa K."/>
            <person name="Mori T."/>
            <person name="Yamamoto A."/>
            <person name="Ito M."/>
            <person name="Ohkuma M."/>
            <person name="Sakamoto M."/>
            <person name="Matsutani M."/>
        </authorList>
    </citation>
    <scope>NUCLEOTIDE SEQUENCE [LARGE SCALE GENOMIC DNA]</scope>
    <source>
        <strain evidence="1 2">KimC2</strain>
    </source>
</reference>
<name>A0AAU9DJ89_9LACO</name>
<proteinExistence type="predicted"/>
<dbReference type="KEGG" id="xak:KIMC2_14390"/>
<organism evidence="1 2">
    <name type="scientific">Xylocopilactobacillus apis</name>
    <dbReference type="NCBI Taxonomy" id="2932183"/>
    <lineage>
        <taxon>Bacteria</taxon>
        <taxon>Bacillati</taxon>
        <taxon>Bacillota</taxon>
        <taxon>Bacilli</taxon>
        <taxon>Lactobacillales</taxon>
        <taxon>Lactobacillaceae</taxon>
        <taxon>Xylocopilactobacillus</taxon>
    </lineage>
</organism>
<sequence>MIKGNKVVFDASLVGLKKVEIKPTQAIAKKALSFMKSEAELEVKLRELSEGTEPEALKMLEMITAQEELLESTNTFVFDVLKLTKAQKEKFEDLSIADSIVFAMNLSQAVMGMEAPEKGNQKSE</sequence>
<dbReference type="AlphaFoldDB" id="A0AAU9DJ89"/>
<dbReference type="InterPro" id="IPR009681">
    <property type="entry name" value="Phage_TAC_Siphoviridae"/>
</dbReference>